<dbReference type="NCBIfam" id="TIGR02582">
    <property type="entry name" value="cas7_TM1809"/>
    <property type="match status" value="1"/>
</dbReference>
<dbReference type="RefSeq" id="WP_093394431.1">
    <property type="nucleotide sequence ID" value="NZ_FOUU01000003.1"/>
</dbReference>
<reference evidence="10 11" key="1">
    <citation type="submission" date="2016-10" db="EMBL/GenBank/DDBJ databases">
        <authorList>
            <person name="de Groot N.N."/>
        </authorList>
    </citation>
    <scope>NUCLEOTIDE SEQUENCE [LARGE SCALE GENOMIC DNA]</scope>
    <source>
        <strain evidence="10 11">DSM 9990</strain>
    </source>
</reference>
<evidence type="ECO:0000256" key="5">
    <source>
        <dbReference type="ARBA" id="ARBA00022801"/>
    </source>
</evidence>
<keyword evidence="3" id="KW-0540">Nuclease</keyword>
<dbReference type="PANTHER" id="PTHR35579">
    <property type="entry name" value="CRISPR SYSTEM CMS ENDORIBONUCLEASE CSM3"/>
    <property type="match status" value="1"/>
</dbReference>
<keyword evidence="7" id="KW-0051">Antiviral defense</keyword>
<organism evidence="10 11">
    <name type="scientific">Thermodesulforhabdus norvegica</name>
    <dbReference type="NCBI Taxonomy" id="39841"/>
    <lineage>
        <taxon>Bacteria</taxon>
        <taxon>Pseudomonadati</taxon>
        <taxon>Thermodesulfobacteriota</taxon>
        <taxon>Syntrophobacteria</taxon>
        <taxon>Syntrophobacterales</taxon>
        <taxon>Thermodesulforhabdaceae</taxon>
        <taxon>Thermodesulforhabdus</taxon>
    </lineage>
</organism>
<keyword evidence="6" id="KW-0694">RNA-binding</keyword>
<dbReference type="PANTHER" id="PTHR35579:SF3">
    <property type="entry name" value="CRISPR SYSTEM CMS ENDORIBONUCLEASE CSM3"/>
    <property type="match status" value="1"/>
</dbReference>
<protein>
    <recommendedName>
        <fullName evidence="2">CRISPR system Cms endoribonuclease Csm3</fullName>
    </recommendedName>
    <alternativeName>
        <fullName evidence="8">CRISPR type III A-associated RAMP protein Csm3</fullName>
    </alternativeName>
</protein>
<dbReference type="Proteomes" id="UP000199611">
    <property type="component" value="Unassembled WGS sequence"/>
</dbReference>
<dbReference type="GO" id="GO:0016787">
    <property type="term" value="F:hydrolase activity"/>
    <property type="evidence" value="ECO:0007669"/>
    <property type="project" value="UniProtKB-KW"/>
</dbReference>
<proteinExistence type="inferred from homology"/>
<evidence type="ECO:0000313" key="10">
    <source>
        <dbReference type="EMBL" id="SFM73970.1"/>
    </source>
</evidence>
<dbReference type="InterPro" id="IPR013412">
    <property type="entry name" value="CRISPR-assoc_RAMP_Csm3"/>
</dbReference>
<evidence type="ECO:0000256" key="1">
    <source>
        <dbReference type="ARBA" id="ARBA00006342"/>
    </source>
</evidence>
<comment type="similarity">
    <text evidence="1">Belongs to the CRISPR-associated Csm3 family.</text>
</comment>
<evidence type="ECO:0000256" key="7">
    <source>
        <dbReference type="ARBA" id="ARBA00023118"/>
    </source>
</evidence>
<dbReference type="AlphaFoldDB" id="A0A1I4TBL4"/>
<keyword evidence="5" id="KW-0378">Hydrolase</keyword>
<evidence type="ECO:0000256" key="8">
    <source>
        <dbReference type="ARBA" id="ARBA00033183"/>
    </source>
</evidence>
<dbReference type="Pfam" id="PF03787">
    <property type="entry name" value="RAMPs"/>
    <property type="match status" value="1"/>
</dbReference>
<evidence type="ECO:0000256" key="3">
    <source>
        <dbReference type="ARBA" id="ARBA00022722"/>
    </source>
</evidence>
<dbReference type="GO" id="GO:0051607">
    <property type="term" value="P:defense response to virus"/>
    <property type="evidence" value="ECO:0007669"/>
    <property type="project" value="UniProtKB-KW"/>
</dbReference>
<accession>A0A1I4TBL4</accession>
<dbReference type="InterPro" id="IPR052216">
    <property type="entry name" value="CRISPR_Csm3_endoribonuclease"/>
</dbReference>
<evidence type="ECO:0000256" key="4">
    <source>
        <dbReference type="ARBA" id="ARBA00022759"/>
    </source>
</evidence>
<evidence type="ECO:0000256" key="2">
    <source>
        <dbReference type="ARBA" id="ARBA00022150"/>
    </source>
</evidence>
<dbReference type="InterPro" id="IPR005537">
    <property type="entry name" value="RAMP_III_fam"/>
</dbReference>
<gene>
    <name evidence="10" type="ORF">SAMN05660836_01324</name>
</gene>
<evidence type="ECO:0000259" key="9">
    <source>
        <dbReference type="Pfam" id="PF03787"/>
    </source>
</evidence>
<dbReference type="GO" id="GO:0004519">
    <property type="term" value="F:endonuclease activity"/>
    <property type="evidence" value="ECO:0007669"/>
    <property type="project" value="UniProtKB-KW"/>
</dbReference>
<name>A0A1I4TBL4_9BACT</name>
<dbReference type="GO" id="GO:0003723">
    <property type="term" value="F:RNA binding"/>
    <property type="evidence" value="ECO:0007669"/>
    <property type="project" value="UniProtKB-KW"/>
</dbReference>
<keyword evidence="11" id="KW-1185">Reference proteome</keyword>
<dbReference type="STRING" id="39841.SAMN05660836_01324"/>
<dbReference type="OrthoDB" id="9789361at2"/>
<feature type="domain" description="CRISPR type III-associated protein" evidence="9">
    <location>
        <begin position="19"/>
        <end position="232"/>
    </location>
</feature>
<evidence type="ECO:0000313" key="11">
    <source>
        <dbReference type="Proteomes" id="UP000199611"/>
    </source>
</evidence>
<sequence length="282" mass="31677">MSGLTDYRKLLGKILISGTMTCLTGLHIGASKESLEIGALDAPVVRDPITKEPYVPGSSFKGKLRALLEKAFPDLLPNRDGGSKTSRHECLNWEKGKNCNKNFGNIEMSYPGDLNCPVCRLFGSLGDKNFPARLKVRDMRLTEESRQVLERIDTGLLYTEWKFENGIDRITSAANPRSLERVPAGTIFRCSMVYDVEDLNQMVEDLRNLQFALRLLENDSLGGHGSRGYGHVVFSFDRCEARSIDFYRWERKADNSQTFSSFDGEVLEGLKNFFAIRSGNGQ</sequence>
<dbReference type="EMBL" id="FOUU01000003">
    <property type="protein sequence ID" value="SFM73970.1"/>
    <property type="molecule type" value="Genomic_DNA"/>
</dbReference>
<keyword evidence="4" id="KW-0255">Endonuclease</keyword>
<evidence type="ECO:0000256" key="6">
    <source>
        <dbReference type="ARBA" id="ARBA00022884"/>
    </source>
</evidence>